<dbReference type="InParanoid" id="H2B1W9"/>
<evidence type="ECO:0000313" key="3">
    <source>
        <dbReference type="Proteomes" id="UP000005220"/>
    </source>
</evidence>
<dbReference type="InterPro" id="IPR037240">
    <property type="entry name" value="ORC1-binding_dom"/>
</dbReference>
<organism evidence="2 3">
    <name type="scientific">Kazachstania africana (strain ATCC 22294 / BCRC 22015 / CBS 2517 / CECT 1963 / NBRC 1671 / NRRL Y-8276)</name>
    <name type="common">Yeast</name>
    <name type="synonym">Kluyveromyces africanus</name>
    <dbReference type="NCBI Taxonomy" id="1071382"/>
    <lineage>
        <taxon>Eukaryota</taxon>
        <taxon>Fungi</taxon>
        <taxon>Dikarya</taxon>
        <taxon>Ascomycota</taxon>
        <taxon>Saccharomycotina</taxon>
        <taxon>Saccharomycetes</taxon>
        <taxon>Saccharomycetales</taxon>
        <taxon>Saccharomycetaceae</taxon>
        <taxon>Kazachstania</taxon>
    </lineage>
</organism>
<dbReference type="SUPFAM" id="SSF144005">
    <property type="entry name" value="ORC1-binding domain"/>
    <property type="match status" value="1"/>
</dbReference>
<keyword evidence="3" id="KW-1185">Reference proteome</keyword>
<evidence type="ECO:0000259" key="1">
    <source>
        <dbReference type="Pfam" id="PF11603"/>
    </source>
</evidence>
<evidence type="ECO:0000313" key="2">
    <source>
        <dbReference type="EMBL" id="CCF60619.1"/>
    </source>
</evidence>
<protein>
    <recommendedName>
        <fullName evidence="1">Sir1 ORC-binding domain-containing protein</fullName>
    </recommendedName>
</protein>
<dbReference type="KEGG" id="kaf:KAFR_0L00110"/>
<name>H2B1W9_KAZAF</name>
<gene>
    <name evidence="2" type="primary">KAFR0L00110</name>
    <name evidence="2" type="ORF">KAFR_0L00110</name>
</gene>
<dbReference type="AlphaFoldDB" id="H2B1W9"/>
<dbReference type="GeneID" id="13886827"/>
<reference evidence="2 3" key="1">
    <citation type="journal article" date="2011" name="Proc. Natl. Acad. Sci. U.S.A.">
        <title>Evolutionary erosion of yeast sex chromosomes by mating-type switching accidents.</title>
        <authorList>
            <person name="Gordon J.L."/>
            <person name="Armisen D."/>
            <person name="Proux-Wera E."/>
            <person name="Oheigeartaigh S.S."/>
            <person name="Byrne K.P."/>
            <person name="Wolfe K.H."/>
        </authorList>
    </citation>
    <scope>NUCLEOTIDE SEQUENCE [LARGE SCALE GENOMIC DNA]</scope>
    <source>
        <strain evidence="3">ATCC 22294 / BCRC 22015 / CBS 2517 / CECT 1963 / NBRC 1671 / NRRL Y-8276</strain>
    </source>
</reference>
<dbReference type="InterPro" id="IPR021646">
    <property type="entry name" value="Sir1_ORC-binding"/>
</dbReference>
<proteinExistence type="predicted"/>
<dbReference type="Pfam" id="PF11603">
    <property type="entry name" value="Sir1"/>
    <property type="match status" value="1"/>
</dbReference>
<feature type="domain" description="Sir1 ORC-binding" evidence="1">
    <location>
        <begin position="6"/>
        <end position="125"/>
    </location>
</feature>
<accession>H2B1W9</accession>
<dbReference type="HOGENOM" id="CLU_1315563_0_0_1"/>
<sequence>MATSVYITNNIAIIDGWIVDTSKNFVLTMYNCKQQLDSYVFTKLNQHVLQNYKSLANPKNQIFAVESEMLFQHAKLEAHRFYKLRDHSVTLRKSRRAERTKKIVEQTIDVKCHRLALGRRNYIYLAPKSELNDAGAIEMMSGITTVRKEKDNSIFVKLLKLEDFHFIQGDFNFICSTYHDINYRVFEGQFLEPVHTIGDRTLSNYYGAD</sequence>
<dbReference type="Proteomes" id="UP000005220">
    <property type="component" value="Chromosome 12"/>
</dbReference>
<dbReference type="RefSeq" id="XP_003959754.1">
    <property type="nucleotide sequence ID" value="XM_003959705.1"/>
</dbReference>
<dbReference type="EMBL" id="HE650832">
    <property type="protein sequence ID" value="CCF60619.1"/>
    <property type="molecule type" value="Genomic_DNA"/>
</dbReference>